<evidence type="ECO:0000313" key="2">
    <source>
        <dbReference type="Proteomes" id="UP000007564"/>
    </source>
</evidence>
<proteinExistence type="predicted"/>
<dbReference type="InterPro" id="IPR019647">
    <property type="entry name" value="PhoP_reg_network_YrbL"/>
</dbReference>
<protein>
    <recommendedName>
        <fullName evidence="3">PhoP regulatory network protein YrbL</fullName>
    </recommendedName>
</protein>
<dbReference type="Pfam" id="PF10707">
    <property type="entry name" value="YrbL-PhoP_reg"/>
    <property type="match status" value="1"/>
</dbReference>
<dbReference type="AlphaFoldDB" id="A0A0C6P618"/>
<dbReference type="Proteomes" id="UP000007564">
    <property type="component" value="Chromosome"/>
</dbReference>
<dbReference type="KEGG" id="bbh:BN112_3325"/>
<dbReference type="HOGENOM" id="CLU_076352_1_0_4"/>
<organism evidence="1 2">
    <name type="scientific">Bordetella bronchiseptica 253</name>
    <dbReference type="NCBI Taxonomy" id="568707"/>
    <lineage>
        <taxon>Bacteria</taxon>
        <taxon>Pseudomonadati</taxon>
        <taxon>Pseudomonadota</taxon>
        <taxon>Betaproteobacteria</taxon>
        <taxon>Burkholderiales</taxon>
        <taxon>Alcaligenaceae</taxon>
        <taxon>Bordetella</taxon>
    </lineage>
</organism>
<evidence type="ECO:0000313" key="1">
    <source>
        <dbReference type="EMBL" id="CCJ55239.1"/>
    </source>
</evidence>
<dbReference type="RefSeq" id="WP_003806970.1">
    <property type="nucleotide sequence ID" value="NC_019382.1"/>
</dbReference>
<dbReference type="OrthoDB" id="595236at2"/>
<reference evidence="1 2" key="1">
    <citation type="journal article" date="2012" name="BMC Genomics">
        <title>Comparative genomics of the classical Bordetella subspecies: the evolution and exchange of virulence-associated diversity amongst closely related pathogens.</title>
        <authorList>
            <person name="Park J."/>
            <person name="Zhang Y."/>
            <person name="Buboltz A.M."/>
            <person name="Zhang X."/>
            <person name="Schuster S.C."/>
            <person name="Ahuja U."/>
            <person name="Liu M."/>
            <person name="Miller J.F."/>
            <person name="Sebaihia M."/>
            <person name="Bentley S.D."/>
            <person name="Parkhill J."/>
            <person name="Harvill E.T."/>
        </authorList>
    </citation>
    <scope>NUCLEOTIDE SEQUENCE [LARGE SCALE GENOMIC DNA]</scope>
    <source>
        <strain evidence="1 2">253</strain>
    </source>
</reference>
<name>A0A0C6P618_BORBO</name>
<dbReference type="EMBL" id="HE965806">
    <property type="protein sequence ID" value="CCJ55239.1"/>
    <property type="molecule type" value="Genomic_DNA"/>
</dbReference>
<evidence type="ECO:0008006" key="3">
    <source>
        <dbReference type="Google" id="ProtNLM"/>
    </source>
</evidence>
<sequence>MSIPTSRLAAVQALPQDIAPQTPRDRMPAVLPVMDVVPAATDWPPFAVVDLLGATLLATGSERDVYQHPGNAALLIKIVNRARINEPGRRRPWHKKFHREDAHRVFITELVEYISTTVQLRQADGNTLLARIAGLALTSAGLGLVVEKIVDAEGKAAPTLAQVVSTQGFGPQLREQLRAFFLALIEAHVIFNDVSARNIVVGRNATGQDGLFLVDGFGPKQLLPLYAWSKTLNRRRLLRKYEDMVRKLARLGDRLARQAGQPLPGDGARPPR</sequence>
<gene>
    <name evidence="1" type="ORF">BN112_3325</name>
</gene>
<accession>A0A0C6P618</accession>